<evidence type="ECO:0000259" key="1">
    <source>
        <dbReference type="Pfam" id="PF06276"/>
    </source>
</evidence>
<dbReference type="Proteomes" id="UP001201701">
    <property type="component" value="Unassembled WGS sequence"/>
</dbReference>
<keyword evidence="3" id="KW-1185">Reference proteome</keyword>
<dbReference type="NCBIfam" id="TIGR03951">
    <property type="entry name" value="Fe_III_red_FhuF"/>
    <property type="match status" value="1"/>
</dbReference>
<dbReference type="Pfam" id="PF06276">
    <property type="entry name" value="FhuF"/>
    <property type="match status" value="1"/>
</dbReference>
<protein>
    <submittedName>
        <fullName evidence="2">Siderophore-iron reductase FhuF</fullName>
    </submittedName>
</protein>
<feature type="domain" description="Aerobactin siderophore biosynthesis IucA/IucC-like C-terminal" evidence="1">
    <location>
        <begin position="63"/>
        <end position="207"/>
    </location>
</feature>
<dbReference type="InterPro" id="IPR022770">
    <property type="entry name" value="IucA/IucC-like_C"/>
</dbReference>
<sequence>MIPALASLLPAKLAGILDPLVLADDPRPAISARKLFDQTRITECLAAFGRNYEEPDTQAVATQWSKWHFSIVLTPVVALNIAADWLLPIDIDQVEVLLSPDSRTMGLRLPDPGREARFKSADQRFAWIVDSHLAPVVSALSQASKLPIKVLWSNAGNVAESVVAECATWLGEGHGGVRHARSFLASRAWPDGRRNELFEPIRYSEAGARRRRICCLRYRMDSLPLCKSCPLDRVPQRAVNRSSVQAHPEIPS</sequence>
<proteinExistence type="predicted"/>
<evidence type="ECO:0000313" key="3">
    <source>
        <dbReference type="Proteomes" id="UP001201701"/>
    </source>
</evidence>
<dbReference type="EMBL" id="JAKREW010000011">
    <property type="protein sequence ID" value="MCG7506113.1"/>
    <property type="molecule type" value="Genomic_DNA"/>
</dbReference>
<accession>A0ABS9QGZ6</accession>
<dbReference type="RefSeq" id="WP_239365980.1">
    <property type="nucleotide sequence ID" value="NZ_JAKREW010000011.1"/>
</dbReference>
<gene>
    <name evidence="2" type="primary">fhuF</name>
    <name evidence="2" type="ORF">L4923_13900</name>
</gene>
<evidence type="ECO:0000313" key="2">
    <source>
        <dbReference type="EMBL" id="MCG7506113.1"/>
    </source>
</evidence>
<dbReference type="PRINTS" id="PR01714">
    <property type="entry name" value="2FE2SRDCTASE"/>
</dbReference>
<name>A0ABS9QGZ6_9HYPH</name>
<reference evidence="2 3" key="1">
    <citation type="submission" date="2022-02" db="EMBL/GenBank/DDBJ databases">
        <title>Draft genome sequence of Mezorhizobium retamae strain IRAMC:0171 isolated from Retama raetam nodules.</title>
        <authorList>
            <person name="Bengaied R."/>
            <person name="Sbissi I."/>
            <person name="Huber K."/>
            <person name="Ghodbane F."/>
            <person name="Nouioui I."/>
            <person name="Tarhouni M."/>
            <person name="Gtari M."/>
        </authorList>
    </citation>
    <scope>NUCLEOTIDE SEQUENCE [LARGE SCALE GENOMIC DNA]</scope>
    <source>
        <strain evidence="2 3">IRAMC:0171</strain>
    </source>
</reference>
<dbReference type="InterPro" id="IPR008090">
    <property type="entry name" value="Fe_iron_reduct"/>
</dbReference>
<comment type="caution">
    <text evidence="2">The sequence shown here is derived from an EMBL/GenBank/DDBJ whole genome shotgun (WGS) entry which is preliminary data.</text>
</comment>
<organism evidence="2 3">
    <name type="scientific">Mesorhizobium retamae</name>
    <dbReference type="NCBI Taxonomy" id="2912854"/>
    <lineage>
        <taxon>Bacteria</taxon>
        <taxon>Pseudomonadati</taxon>
        <taxon>Pseudomonadota</taxon>
        <taxon>Alphaproteobacteria</taxon>
        <taxon>Hyphomicrobiales</taxon>
        <taxon>Phyllobacteriaceae</taxon>
        <taxon>Mesorhizobium</taxon>
    </lineage>
</organism>